<proteinExistence type="predicted"/>
<reference evidence="2" key="3">
    <citation type="submission" date="2020-12" db="UniProtKB">
        <authorList>
            <consortium name="EnsemblPlants"/>
        </authorList>
    </citation>
    <scope>IDENTIFICATION</scope>
</reference>
<dbReference type="Gramene" id="Pp3c1_25040V3.2">
    <property type="protein sequence ID" value="PAC:32971071.CDS.1"/>
    <property type="gene ID" value="Pp3c1_25040"/>
</dbReference>
<gene>
    <name evidence="1" type="ORF">PHYPA_001146</name>
</gene>
<sequence length="100" mass="11106">MLYRRSNALGFYGRIFWPGFASVPVQGVTITAKQGKLSLYSIDFLGWRIASLLRNCIAVAVYNTPVAGHEQNRPCGRKIAGLMRTLLRDDSGDDLGTHTY</sequence>
<accession>A0A2K1L9L6</accession>
<reference evidence="1 3" key="1">
    <citation type="journal article" date="2008" name="Science">
        <title>The Physcomitrella genome reveals evolutionary insights into the conquest of land by plants.</title>
        <authorList>
            <person name="Rensing S."/>
            <person name="Lang D."/>
            <person name="Zimmer A."/>
            <person name="Terry A."/>
            <person name="Salamov A."/>
            <person name="Shapiro H."/>
            <person name="Nishiyama T."/>
            <person name="Perroud P.-F."/>
            <person name="Lindquist E."/>
            <person name="Kamisugi Y."/>
            <person name="Tanahashi T."/>
            <person name="Sakakibara K."/>
            <person name="Fujita T."/>
            <person name="Oishi K."/>
            <person name="Shin-I T."/>
            <person name="Kuroki Y."/>
            <person name="Toyoda A."/>
            <person name="Suzuki Y."/>
            <person name="Hashimoto A."/>
            <person name="Yamaguchi K."/>
            <person name="Sugano A."/>
            <person name="Kohara Y."/>
            <person name="Fujiyama A."/>
            <person name="Anterola A."/>
            <person name="Aoki S."/>
            <person name="Ashton N."/>
            <person name="Barbazuk W.B."/>
            <person name="Barker E."/>
            <person name="Bennetzen J."/>
            <person name="Bezanilla M."/>
            <person name="Blankenship R."/>
            <person name="Cho S.H."/>
            <person name="Dutcher S."/>
            <person name="Estelle M."/>
            <person name="Fawcett J.A."/>
            <person name="Gundlach H."/>
            <person name="Hanada K."/>
            <person name="Heyl A."/>
            <person name="Hicks K.A."/>
            <person name="Hugh J."/>
            <person name="Lohr M."/>
            <person name="Mayer K."/>
            <person name="Melkozernov A."/>
            <person name="Murata T."/>
            <person name="Nelson D."/>
            <person name="Pils B."/>
            <person name="Prigge M."/>
            <person name="Reiss B."/>
            <person name="Renner T."/>
            <person name="Rombauts S."/>
            <person name="Rushton P."/>
            <person name="Sanderfoot A."/>
            <person name="Schween G."/>
            <person name="Shiu S.-H."/>
            <person name="Stueber K."/>
            <person name="Theodoulou F.L."/>
            <person name="Tu H."/>
            <person name="Van de Peer Y."/>
            <person name="Verrier P.J."/>
            <person name="Waters E."/>
            <person name="Wood A."/>
            <person name="Yang L."/>
            <person name="Cove D."/>
            <person name="Cuming A."/>
            <person name="Hasebe M."/>
            <person name="Lucas S."/>
            <person name="Mishler D.B."/>
            <person name="Reski R."/>
            <person name="Grigoriev I."/>
            <person name="Quatrano R.S."/>
            <person name="Boore J.L."/>
        </authorList>
    </citation>
    <scope>NUCLEOTIDE SEQUENCE [LARGE SCALE GENOMIC DNA]</scope>
    <source>
        <strain evidence="2 3">cv. Gransden 2004</strain>
    </source>
</reference>
<dbReference type="EMBL" id="ABEU02000001">
    <property type="protein sequence ID" value="PNR62722.1"/>
    <property type="molecule type" value="Genomic_DNA"/>
</dbReference>
<reference evidence="1 3" key="2">
    <citation type="journal article" date="2018" name="Plant J.">
        <title>The Physcomitrella patens chromosome-scale assembly reveals moss genome structure and evolution.</title>
        <authorList>
            <person name="Lang D."/>
            <person name="Ullrich K.K."/>
            <person name="Murat F."/>
            <person name="Fuchs J."/>
            <person name="Jenkins J."/>
            <person name="Haas F.B."/>
            <person name="Piednoel M."/>
            <person name="Gundlach H."/>
            <person name="Van Bel M."/>
            <person name="Meyberg R."/>
            <person name="Vives C."/>
            <person name="Morata J."/>
            <person name="Symeonidi A."/>
            <person name="Hiss M."/>
            <person name="Muchero W."/>
            <person name="Kamisugi Y."/>
            <person name="Saleh O."/>
            <person name="Blanc G."/>
            <person name="Decker E.L."/>
            <person name="van Gessel N."/>
            <person name="Grimwood J."/>
            <person name="Hayes R.D."/>
            <person name="Graham S.W."/>
            <person name="Gunter L.E."/>
            <person name="McDaniel S.F."/>
            <person name="Hoernstein S.N.W."/>
            <person name="Larsson A."/>
            <person name="Li F.W."/>
            <person name="Perroud P.F."/>
            <person name="Phillips J."/>
            <person name="Ranjan P."/>
            <person name="Rokshar D.S."/>
            <person name="Rothfels C.J."/>
            <person name="Schneider L."/>
            <person name="Shu S."/>
            <person name="Stevenson D.W."/>
            <person name="Thummler F."/>
            <person name="Tillich M."/>
            <person name="Villarreal Aguilar J.C."/>
            <person name="Widiez T."/>
            <person name="Wong G.K."/>
            <person name="Wymore A."/>
            <person name="Zhang Y."/>
            <person name="Zimmer A.D."/>
            <person name="Quatrano R.S."/>
            <person name="Mayer K.F.X."/>
            <person name="Goodstein D."/>
            <person name="Casacuberta J.M."/>
            <person name="Vandepoele K."/>
            <person name="Reski R."/>
            <person name="Cuming A.C."/>
            <person name="Tuskan G.A."/>
            <person name="Maumus F."/>
            <person name="Salse J."/>
            <person name="Schmutz J."/>
            <person name="Rensing S.A."/>
        </authorList>
    </citation>
    <scope>NUCLEOTIDE SEQUENCE [LARGE SCALE GENOMIC DNA]</scope>
    <source>
        <strain evidence="2 3">cv. Gransden 2004</strain>
    </source>
</reference>
<evidence type="ECO:0000313" key="1">
    <source>
        <dbReference type="EMBL" id="PNR62722.1"/>
    </source>
</evidence>
<dbReference type="EnsemblPlants" id="Pp3c1_25040V3.2">
    <property type="protein sequence ID" value="PAC:32971071.CDS.1"/>
    <property type="gene ID" value="Pp3c1_25040"/>
</dbReference>
<protein>
    <submittedName>
        <fullName evidence="1 2">Uncharacterized protein</fullName>
    </submittedName>
</protein>
<evidence type="ECO:0000313" key="3">
    <source>
        <dbReference type="Proteomes" id="UP000006727"/>
    </source>
</evidence>
<dbReference type="Gramene" id="Pp3c1_25040V3.1">
    <property type="protein sequence ID" value="PAC:32971070.CDS.1"/>
    <property type="gene ID" value="Pp3c1_25040"/>
</dbReference>
<dbReference type="EnsemblPlants" id="Pp3c1_25040V3.1">
    <property type="protein sequence ID" value="PAC:32971070.CDS.1"/>
    <property type="gene ID" value="Pp3c1_25040"/>
</dbReference>
<dbReference type="AlphaFoldDB" id="A0A2K1L9L6"/>
<dbReference type="InParanoid" id="A0A2K1L9L6"/>
<dbReference type="Proteomes" id="UP000006727">
    <property type="component" value="Chromosome 1"/>
</dbReference>
<evidence type="ECO:0000313" key="2">
    <source>
        <dbReference type="EnsemblPlants" id="PAC:32971070.CDS.1"/>
    </source>
</evidence>
<keyword evidence="3" id="KW-1185">Reference proteome</keyword>
<name>A0A2K1L9L6_PHYPA</name>
<organism evidence="1">
    <name type="scientific">Physcomitrium patens</name>
    <name type="common">Spreading-leaved earth moss</name>
    <name type="synonym">Physcomitrella patens</name>
    <dbReference type="NCBI Taxonomy" id="3218"/>
    <lineage>
        <taxon>Eukaryota</taxon>
        <taxon>Viridiplantae</taxon>
        <taxon>Streptophyta</taxon>
        <taxon>Embryophyta</taxon>
        <taxon>Bryophyta</taxon>
        <taxon>Bryophytina</taxon>
        <taxon>Bryopsida</taxon>
        <taxon>Funariidae</taxon>
        <taxon>Funariales</taxon>
        <taxon>Funariaceae</taxon>
        <taxon>Physcomitrium</taxon>
    </lineage>
</organism>